<dbReference type="GO" id="GO:0043176">
    <property type="term" value="F:amine binding"/>
    <property type="evidence" value="ECO:0007669"/>
    <property type="project" value="InterPro"/>
</dbReference>
<accession>A0A147BGF0</accession>
<dbReference type="EMBL" id="GEGO01005882">
    <property type="protein sequence ID" value="JAR89522.1"/>
    <property type="molecule type" value="Transcribed_RNA"/>
</dbReference>
<dbReference type="InterPro" id="IPR012674">
    <property type="entry name" value="Calycin"/>
</dbReference>
<dbReference type="Gene3D" id="2.40.128.20">
    <property type="match status" value="1"/>
</dbReference>
<protein>
    <submittedName>
        <fullName evidence="2">Putative salivary lipocalin</fullName>
    </submittedName>
</protein>
<feature type="chain" id="PRO_5007542261" evidence="1">
    <location>
        <begin position="19"/>
        <end position="256"/>
    </location>
</feature>
<feature type="non-terminal residue" evidence="2">
    <location>
        <position position="256"/>
    </location>
</feature>
<name>A0A147BGF0_IXORI</name>
<dbReference type="InterPro" id="IPR002970">
    <property type="entry name" value="Tick_his-bd"/>
</dbReference>
<organism evidence="2">
    <name type="scientific">Ixodes ricinus</name>
    <name type="common">Common tick</name>
    <name type="synonym">Acarus ricinus</name>
    <dbReference type="NCBI Taxonomy" id="34613"/>
    <lineage>
        <taxon>Eukaryota</taxon>
        <taxon>Metazoa</taxon>
        <taxon>Ecdysozoa</taxon>
        <taxon>Arthropoda</taxon>
        <taxon>Chelicerata</taxon>
        <taxon>Arachnida</taxon>
        <taxon>Acari</taxon>
        <taxon>Parasitiformes</taxon>
        <taxon>Ixodida</taxon>
        <taxon>Ixodoidea</taxon>
        <taxon>Ixodidae</taxon>
        <taxon>Ixodinae</taxon>
        <taxon>Ixodes</taxon>
    </lineage>
</organism>
<feature type="signal peptide" evidence="1">
    <location>
        <begin position="1"/>
        <end position="18"/>
    </location>
</feature>
<evidence type="ECO:0000313" key="2">
    <source>
        <dbReference type="EMBL" id="JAR89522.1"/>
    </source>
</evidence>
<reference evidence="2" key="1">
    <citation type="journal article" date="2018" name="PLoS Negl. Trop. Dis.">
        <title>Sialome diversity of ticks revealed by RNAseq of single tick salivary glands.</title>
        <authorList>
            <person name="Perner J."/>
            <person name="Kropackova S."/>
            <person name="Kopacek P."/>
            <person name="Ribeiro J.M."/>
        </authorList>
    </citation>
    <scope>NUCLEOTIDE SEQUENCE</scope>
    <source>
        <strain evidence="2">Siblings of single egg batch collected in Ceske Budejovice</strain>
        <tissue evidence="2">Salivary glands</tissue>
    </source>
</reference>
<sequence>MLSVLLLALSFLISKGISEELGGQTSTTEGEFEYTILLTSLSGPSFNYSESSPELEKYQDAWKFVTSNESFVMKYRNFNTNPTGENTTSCVNATMIEMNETSHSVLHHVTYLNMTSGETEAFNKSYSVISSECYTTRNVLNGTVAGFNTSELYSFAFADKNCAVIRKDSWSNETFKACELWVFESALNKELSCCDFVFDLLCSRGYKQITYDPNLCKPKKSEVNADNTSSTASTKSITQQLLQLQAFVELCRHKPE</sequence>
<keyword evidence="1" id="KW-0732">Signal</keyword>
<evidence type="ECO:0000256" key="1">
    <source>
        <dbReference type="SAM" id="SignalP"/>
    </source>
</evidence>
<proteinExistence type="predicted"/>
<dbReference type="SUPFAM" id="SSF50814">
    <property type="entry name" value="Lipocalins"/>
    <property type="match status" value="1"/>
</dbReference>
<dbReference type="AlphaFoldDB" id="A0A147BGF0"/>
<dbReference type="GO" id="GO:0030682">
    <property type="term" value="P:symbiont-mediated perturbation of host defenses"/>
    <property type="evidence" value="ECO:0007669"/>
    <property type="project" value="InterPro"/>
</dbReference>
<dbReference type="Pfam" id="PF02098">
    <property type="entry name" value="His_binding"/>
    <property type="match status" value="1"/>
</dbReference>